<dbReference type="GO" id="GO:0006002">
    <property type="term" value="P:fructose 6-phosphate metabolic process"/>
    <property type="evidence" value="ECO:0007669"/>
    <property type="project" value="TreeGrafter"/>
</dbReference>
<dbReference type="GO" id="GO:0004360">
    <property type="term" value="F:glutamine-fructose-6-phosphate transaminase (isomerizing) activity"/>
    <property type="evidence" value="ECO:0007669"/>
    <property type="project" value="TreeGrafter"/>
</dbReference>
<dbReference type="GO" id="GO:0097367">
    <property type="term" value="F:carbohydrate derivative binding"/>
    <property type="evidence" value="ECO:0007669"/>
    <property type="project" value="InterPro"/>
</dbReference>
<dbReference type="EMBL" id="BIXZ01000005">
    <property type="protein sequence ID" value="GCF14788.1"/>
    <property type="molecule type" value="Genomic_DNA"/>
</dbReference>
<dbReference type="Pfam" id="PF01380">
    <property type="entry name" value="SIS"/>
    <property type="match status" value="1"/>
</dbReference>
<dbReference type="InterPro" id="IPR035490">
    <property type="entry name" value="GlmS/FrlB_SIS"/>
</dbReference>
<evidence type="ECO:0000313" key="3">
    <source>
        <dbReference type="Proteomes" id="UP000304382"/>
    </source>
</evidence>
<accession>A0A4C2EJX2</accession>
<dbReference type="AlphaFoldDB" id="A0A4C2EJX2"/>
<dbReference type="PANTHER" id="PTHR10937">
    <property type="entry name" value="GLUCOSAMINE--FRUCTOSE-6-PHOSPHATE AMINOTRANSFERASE, ISOMERIZING"/>
    <property type="match status" value="1"/>
</dbReference>
<keyword evidence="3" id="KW-1185">Reference proteome</keyword>
<dbReference type="InterPro" id="IPR001347">
    <property type="entry name" value="SIS_dom"/>
</dbReference>
<dbReference type="PROSITE" id="PS51464">
    <property type="entry name" value="SIS"/>
    <property type="match status" value="1"/>
</dbReference>
<protein>
    <recommendedName>
        <fullName evidence="1">SIS domain-containing protein</fullName>
    </recommendedName>
</protein>
<dbReference type="GO" id="GO:0005829">
    <property type="term" value="C:cytosol"/>
    <property type="evidence" value="ECO:0007669"/>
    <property type="project" value="TreeGrafter"/>
</dbReference>
<dbReference type="SUPFAM" id="SSF53697">
    <property type="entry name" value="SIS domain"/>
    <property type="match status" value="1"/>
</dbReference>
<evidence type="ECO:0000259" key="1">
    <source>
        <dbReference type="PROSITE" id="PS51464"/>
    </source>
</evidence>
<reference evidence="2 3" key="1">
    <citation type="submission" date="2019-02" db="EMBL/GenBank/DDBJ databases">
        <title>Haloarcula mannanilyticum sp. nov., a mannan degrading haloarchaeon isolated from commercial salt.</title>
        <authorList>
            <person name="Enomoto S."/>
            <person name="Shimane Y."/>
            <person name="Kamekura M."/>
            <person name="Ito T."/>
            <person name="Moriya O."/>
            <person name="Ihara K."/>
            <person name="Takahashi-Ando N."/>
            <person name="Fukushima Y."/>
            <person name="Yoshida Y."/>
            <person name="Usama R."/>
            <person name="Takai K."/>
            <person name="Minegishi H."/>
        </authorList>
    </citation>
    <scope>NUCLEOTIDE SEQUENCE [LARGE SCALE GENOMIC DNA]</scope>
    <source>
        <strain evidence="2 3">MD130-1</strain>
    </source>
</reference>
<dbReference type="GO" id="GO:0006487">
    <property type="term" value="P:protein N-linked glycosylation"/>
    <property type="evidence" value="ECO:0007669"/>
    <property type="project" value="TreeGrafter"/>
</dbReference>
<comment type="caution">
    <text evidence="2">The sequence shown here is derived from an EMBL/GenBank/DDBJ whole genome shotgun (WGS) entry which is preliminary data.</text>
</comment>
<dbReference type="CDD" id="cd05009">
    <property type="entry name" value="SIS_GlmS_GlmD_2"/>
    <property type="match status" value="1"/>
</dbReference>
<dbReference type="Gene3D" id="3.40.50.10490">
    <property type="entry name" value="Glucose-6-phosphate isomerase like protein, domain 1"/>
    <property type="match status" value="1"/>
</dbReference>
<evidence type="ECO:0000313" key="2">
    <source>
        <dbReference type="EMBL" id="GCF14788.1"/>
    </source>
</evidence>
<name>A0A4C2EJX2_9EURY</name>
<proteinExistence type="predicted"/>
<sequence>MVPVTENMPAFAIVTGDDKRARKTIGNFKEVEARDAPVVAITDGQSDVERYADHVLEIPEMHPRAAAVLVNTHLQLVSYHTAALLGRNIDKPRNLVKSVTVE</sequence>
<dbReference type="InterPro" id="IPR046348">
    <property type="entry name" value="SIS_dom_sf"/>
</dbReference>
<dbReference type="PANTHER" id="PTHR10937:SF0">
    <property type="entry name" value="GLUTAMINE--FRUCTOSE-6-PHOSPHATE TRANSAMINASE (ISOMERIZING)"/>
    <property type="match status" value="1"/>
</dbReference>
<feature type="domain" description="SIS" evidence="1">
    <location>
        <begin position="1"/>
        <end position="92"/>
    </location>
</feature>
<gene>
    <name evidence="2" type="ORF">Harman_27230</name>
</gene>
<dbReference type="Proteomes" id="UP000304382">
    <property type="component" value="Unassembled WGS sequence"/>
</dbReference>
<organism evidence="2 3">
    <name type="scientific">Haloarcula mannanilytica</name>
    <dbReference type="NCBI Taxonomy" id="2509225"/>
    <lineage>
        <taxon>Archaea</taxon>
        <taxon>Methanobacteriati</taxon>
        <taxon>Methanobacteriota</taxon>
        <taxon>Stenosarchaea group</taxon>
        <taxon>Halobacteria</taxon>
        <taxon>Halobacteriales</taxon>
        <taxon>Haloarculaceae</taxon>
        <taxon>Haloarcula</taxon>
    </lineage>
</organism>
<dbReference type="GO" id="GO:0006047">
    <property type="term" value="P:UDP-N-acetylglucosamine metabolic process"/>
    <property type="evidence" value="ECO:0007669"/>
    <property type="project" value="TreeGrafter"/>
</dbReference>